<sequence>MENEKQSSDVVLHLDHVSKIYGELHALDDLTLSVPRGQWLSIVGSSGSGKTTLMNIIACLDTPSRGSVVLRGADVSGLRERELADVRKNVIGLVFQKFYLVQHLTALENVMTAQYYHSVVDESQALDALRQVGLEDRAHHLPSQLSGGEQQRVCIARALINCPEILLADEPTGNLDEANEHIVLDLFKRLHEQGTTIIVVTHDSTVASQAQREIMLNHGKLVGEQWNDEAAREEYETLVGSSGLGQFTDPTKSAKDTLSGSEE</sequence>
<dbReference type="SMART" id="SM00382">
    <property type="entry name" value="AAA"/>
    <property type="match status" value="1"/>
</dbReference>
<name>A0A1Y2SUF9_9BIFI</name>
<dbReference type="PROSITE" id="PS50893">
    <property type="entry name" value="ABC_TRANSPORTER_2"/>
    <property type="match status" value="1"/>
</dbReference>
<evidence type="ECO:0000256" key="2">
    <source>
        <dbReference type="ARBA" id="ARBA00022741"/>
    </source>
</evidence>
<dbReference type="AlphaFoldDB" id="A0A1Y2SUF9"/>
<dbReference type="Gene3D" id="3.40.50.300">
    <property type="entry name" value="P-loop containing nucleotide triphosphate hydrolases"/>
    <property type="match status" value="1"/>
</dbReference>
<gene>
    <name evidence="6" type="ORF">B9T39_03040</name>
</gene>
<dbReference type="InterPro" id="IPR017911">
    <property type="entry name" value="MacB-like_ATP-bd"/>
</dbReference>
<evidence type="ECO:0000256" key="3">
    <source>
        <dbReference type="ARBA" id="ARBA00022840"/>
    </source>
</evidence>
<evidence type="ECO:0000313" key="6">
    <source>
        <dbReference type="EMBL" id="OTA29593.1"/>
    </source>
</evidence>
<keyword evidence="1" id="KW-0813">Transport</keyword>
<dbReference type="InterPro" id="IPR027417">
    <property type="entry name" value="P-loop_NTPase"/>
</dbReference>
<evidence type="ECO:0000313" key="7">
    <source>
        <dbReference type="Proteomes" id="UP000243540"/>
    </source>
</evidence>
<dbReference type="InterPro" id="IPR003593">
    <property type="entry name" value="AAA+_ATPase"/>
</dbReference>
<evidence type="ECO:0000256" key="4">
    <source>
        <dbReference type="SAM" id="MobiDB-lite"/>
    </source>
</evidence>
<dbReference type="OrthoDB" id="9802264at2"/>
<dbReference type="GO" id="GO:0098796">
    <property type="term" value="C:membrane protein complex"/>
    <property type="evidence" value="ECO:0007669"/>
    <property type="project" value="UniProtKB-ARBA"/>
</dbReference>
<protein>
    <submittedName>
        <fullName evidence="6">ABC transporter ATP-binding protein</fullName>
    </submittedName>
</protein>
<dbReference type="STRING" id="1160091.B9T39_03040"/>
<organism evidence="6 7">
    <name type="scientific">Alloscardovia macacae</name>
    <dbReference type="NCBI Taxonomy" id="1160091"/>
    <lineage>
        <taxon>Bacteria</taxon>
        <taxon>Bacillati</taxon>
        <taxon>Actinomycetota</taxon>
        <taxon>Actinomycetes</taxon>
        <taxon>Bifidobacteriales</taxon>
        <taxon>Bifidobacteriaceae</taxon>
        <taxon>Alloscardovia</taxon>
    </lineage>
</organism>
<evidence type="ECO:0000256" key="1">
    <source>
        <dbReference type="ARBA" id="ARBA00022448"/>
    </source>
</evidence>
<dbReference type="InterPro" id="IPR017871">
    <property type="entry name" value="ABC_transporter-like_CS"/>
</dbReference>
<dbReference type="PROSITE" id="PS00211">
    <property type="entry name" value="ABC_TRANSPORTER_1"/>
    <property type="match status" value="1"/>
</dbReference>
<feature type="region of interest" description="Disordered" evidence="4">
    <location>
        <begin position="241"/>
        <end position="263"/>
    </location>
</feature>
<dbReference type="GO" id="GO:0005886">
    <property type="term" value="C:plasma membrane"/>
    <property type="evidence" value="ECO:0007669"/>
    <property type="project" value="TreeGrafter"/>
</dbReference>
<dbReference type="GO" id="GO:0016887">
    <property type="term" value="F:ATP hydrolysis activity"/>
    <property type="evidence" value="ECO:0007669"/>
    <property type="project" value="InterPro"/>
</dbReference>
<dbReference type="InterPro" id="IPR015854">
    <property type="entry name" value="ABC_transpr_LolD-like"/>
</dbReference>
<keyword evidence="3 6" id="KW-0067">ATP-binding</keyword>
<dbReference type="SUPFAM" id="SSF52540">
    <property type="entry name" value="P-loop containing nucleoside triphosphate hydrolases"/>
    <property type="match status" value="1"/>
</dbReference>
<dbReference type="InterPro" id="IPR003439">
    <property type="entry name" value="ABC_transporter-like_ATP-bd"/>
</dbReference>
<keyword evidence="2" id="KW-0547">Nucleotide-binding</keyword>
<accession>A0A1Y2SUF9</accession>
<dbReference type="FunFam" id="3.40.50.300:FF:000032">
    <property type="entry name" value="Export ABC transporter ATP-binding protein"/>
    <property type="match status" value="1"/>
</dbReference>
<dbReference type="CDD" id="cd03255">
    <property type="entry name" value="ABC_MJ0796_LolCDE_FtsE"/>
    <property type="match status" value="1"/>
</dbReference>
<feature type="domain" description="ABC transporter" evidence="5">
    <location>
        <begin position="12"/>
        <end position="243"/>
    </location>
</feature>
<dbReference type="PANTHER" id="PTHR24220:SF86">
    <property type="entry name" value="ABC TRANSPORTER ABCH.1"/>
    <property type="match status" value="1"/>
</dbReference>
<dbReference type="PANTHER" id="PTHR24220">
    <property type="entry name" value="IMPORT ATP-BINDING PROTEIN"/>
    <property type="match status" value="1"/>
</dbReference>
<dbReference type="EMBL" id="NEKC01000005">
    <property type="protein sequence ID" value="OTA29593.1"/>
    <property type="molecule type" value="Genomic_DNA"/>
</dbReference>
<dbReference type="Proteomes" id="UP000243540">
    <property type="component" value="Unassembled WGS sequence"/>
</dbReference>
<reference evidence="6 7" key="1">
    <citation type="submission" date="2017-04" db="EMBL/GenBank/DDBJ databases">
        <title>Draft genome sequences of Alloscardovia macacae UMA81211 and UMA81212 isolated from the feces of a rhesus macaque (Macaca mulatta).</title>
        <authorList>
            <person name="Albert K."/>
            <person name="Sela D.A."/>
        </authorList>
    </citation>
    <scope>NUCLEOTIDE SEQUENCE [LARGE SCALE GENOMIC DNA]</scope>
    <source>
        <strain evidence="6 7">UMA81212</strain>
    </source>
</reference>
<proteinExistence type="predicted"/>
<comment type="caution">
    <text evidence="6">The sequence shown here is derived from an EMBL/GenBank/DDBJ whole genome shotgun (WGS) entry which is preliminary data.</text>
</comment>
<dbReference type="GO" id="GO:0005524">
    <property type="term" value="F:ATP binding"/>
    <property type="evidence" value="ECO:0007669"/>
    <property type="project" value="UniProtKB-KW"/>
</dbReference>
<dbReference type="RefSeq" id="WP_086106352.1">
    <property type="nucleotide sequence ID" value="NZ_NEKB01000007.1"/>
</dbReference>
<dbReference type="GO" id="GO:0022857">
    <property type="term" value="F:transmembrane transporter activity"/>
    <property type="evidence" value="ECO:0007669"/>
    <property type="project" value="TreeGrafter"/>
</dbReference>
<feature type="compositionally biased region" description="Polar residues" evidence="4">
    <location>
        <begin position="244"/>
        <end position="263"/>
    </location>
</feature>
<evidence type="ECO:0000259" key="5">
    <source>
        <dbReference type="PROSITE" id="PS50893"/>
    </source>
</evidence>
<dbReference type="Pfam" id="PF00005">
    <property type="entry name" value="ABC_tran"/>
    <property type="match status" value="1"/>
</dbReference>